<gene>
    <name evidence="11" type="ORF">ENG63_09605</name>
</gene>
<comment type="similarity">
    <text evidence="9">Belongs to the MurJ/MviN family.</text>
</comment>
<evidence type="ECO:0000256" key="1">
    <source>
        <dbReference type="ARBA" id="ARBA00004651"/>
    </source>
</evidence>
<evidence type="ECO:0000256" key="2">
    <source>
        <dbReference type="ARBA" id="ARBA00022475"/>
    </source>
</evidence>
<dbReference type="GO" id="GO:0009252">
    <property type="term" value="P:peptidoglycan biosynthetic process"/>
    <property type="evidence" value="ECO:0007669"/>
    <property type="project" value="UniProtKB-KW"/>
</dbReference>
<evidence type="ECO:0000256" key="3">
    <source>
        <dbReference type="ARBA" id="ARBA00022692"/>
    </source>
</evidence>
<dbReference type="GO" id="GO:0008360">
    <property type="term" value="P:regulation of cell shape"/>
    <property type="evidence" value="ECO:0007669"/>
    <property type="project" value="UniProtKB-KW"/>
</dbReference>
<feature type="transmembrane region" description="Helical" evidence="10">
    <location>
        <begin position="357"/>
        <end position="375"/>
    </location>
</feature>
<name>A0A7C0U428_DESA2</name>
<dbReference type="InterPro" id="IPR047135">
    <property type="entry name" value="YsiQ"/>
</dbReference>
<dbReference type="PANTHER" id="PTHR42925">
    <property type="entry name" value="MULTIDRUG AND TOXIN EFFLUX PROTEIN MATE FAMILY"/>
    <property type="match status" value="1"/>
</dbReference>
<dbReference type="EMBL" id="DRBS01000356">
    <property type="protein sequence ID" value="HDD45095.1"/>
    <property type="molecule type" value="Genomic_DNA"/>
</dbReference>
<reference evidence="11" key="1">
    <citation type="journal article" date="2020" name="mSystems">
        <title>Genome- and Community-Level Interaction Insights into Carbon Utilization and Element Cycling Functions of Hydrothermarchaeota in Hydrothermal Sediment.</title>
        <authorList>
            <person name="Zhou Z."/>
            <person name="Liu Y."/>
            <person name="Xu W."/>
            <person name="Pan J."/>
            <person name="Luo Z.H."/>
            <person name="Li M."/>
        </authorList>
    </citation>
    <scope>NUCLEOTIDE SEQUENCE [LARGE SCALE GENOMIC DNA]</scope>
    <source>
        <strain evidence="11">HyVt-233</strain>
    </source>
</reference>
<evidence type="ECO:0000256" key="4">
    <source>
        <dbReference type="ARBA" id="ARBA00022960"/>
    </source>
</evidence>
<evidence type="ECO:0000256" key="5">
    <source>
        <dbReference type="ARBA" id="ARBA00022984"/>
    </source>
</evidence>
<keyword evidence="4" id="KW-0133">Cell shape</keyword>
<comment type="caution">
    <text evidence="11">The sequence shown here is derived from an EMBL/GenBank/DDBJ whole genome shotgun (WGS) entry which is preliminary data.</text>
</comment>
<evidence type="ECO:0000256" key="10">
    <source>
        <dbReference type="SAM" id="Phobius"/>
    </source>
</evidence>
<dbReference type="Pfam" id="PF03023">
    <property type="entry name" value="MurJ"/>
    <property type="match status" value="1"/>
</dbReference>
<evidence type="ECO:0000256" key="7">
    <source>
        <dbReference type="ARBA" id="ARBA00023136"/>
    </source>
</evidence>
<feature type="transmembrane region" description="Helical" evidence="10">
    <location>
        <begin position="102"/>
        <end position="123"/>
    </location>
</feature>
<feature type="transmembrane region" description="Helical" evidence="10">
    <location>
        <begin position="35"/>
        <end position="54"/>
    </location>
</feature>
<sequence length="436" mass="50189">MIKFTKVKILWNNLFRFSEPEKVLSAVFKSSFINFFARIFGYLKNFIIAILLGFSYQTDGFFMAISLIGIFLIFVDVFDSIGVPNLVKAKLRSQEDFNRLSGLLFTFTTILAFLGSILAFTFIPLILKIPIGFKENAISYTKVSYVFLIPYLFFSFYFHHFGAILRSQRLFTPYFIGEFLCSFFSFLFILIGLYLYRDYKVLPISLSLAQALATFYMFYVGREHIKFNFFLDNDTKLILKQFFYLIGVYGVFHLYLLVDKAFASLLGEKNVSALHYGLMLAMAPKNIVKFEHIAITSLSEVKGSLEKLNFYIKRLMLLGLIFSLLLFIFSELFVALFFGHGAFTKIDISLTSKATRFYALSISFAFLWPVFYRVFQIKNRLKPIFFVAIGGVIANFIANYIFVIVLSLDIAGVCFGTFFAYGILCSLSYYFLKKGS</sequence>
<keyword evidence="7 10" id="KW-0472">Membrane</keyword>
<dbReference type="AlphaFoldDB" id="A0A7C0U428"/>
<keyword evidence="3 10" id="KW-0812">Transmembrane</keyword>
<dbReference type="GO" id="GO:0005886">
    <property type="term" value="C:plasma membrane"/>
    <property type="evidence" value="ECO:0007669"/>
    <property type="project" value="UniProtKB-SubCell"/>
</dbReference>
<comment type="function">
    <text evidence="8">Involved in peptidoglycan biosynthesis. Transports lipid-linked peptidoglycan precursors from the inner to the outer leaflet of the cytoplasmic membrane.</text>
</comment>
<feature type="transmembrane region" description="Helical" evidence="10">
    <location>
        <begin position="384"/>
        <end position="404"/>
    </location>
</feature>
<accession>A0A7C0U428</accession>
<keyword evidence="5" id="KW-0573">Peptidoglycan synthesis</keyword>
<organism evidence="11">
    <name type="scientific">Desulfofervidus auxilii</name>
    <dbReference type="NCBI Taxonomy" id="1621989"/>
    <lineage>
        <taxon>Bacteria</taxon>
        <taxon>Pseudomonadati</taxon>
        <taxon>Thermodesulfobacteriota</taxon>
        <taxon>Candidatus Desulfofervidia</taxon>
        <taxon>Candidatus Desulfofervidales</taxon>
        <taxon>Candidatus Desulfofervidaceae</taxon>
        <taxon>Candidatus Desulfofervidus</taxon>
    </lineage>
</organism>
<evidence type="ECO:0000256" key="6">
    <source>
        <dbReference type="ARBA" id="ARBA00022989"/>
    </source>
</evidence>
<evidence type="ECO:0000256" key="8">
    <source>
        <dbReference type="ARBA" id="ARBA00060041"/>
    </source>
</evidence>
<keyword evidence="2" id="KW-1003">Cell membrane</keyword>
<feature type="transmembrane region" description="Helical" evidence="10">
    <location>
        <begin position="410"/>
        <end position="432"/>
    </location>
</feature>
<dbReference type="Proteomes" id="UP000886289">
    <property type="component" value="Unassembled WGS sequence"/>
</dbReference>
<dbReference type="PANTHER" id="PTHR42925:SF1">
    <property type="entry name" value="VIRULENCE FACTOR MVIN"/>
    <property type="match status" value="1"/>
</dbReference>
<feature type="transmembrane region" description="Helical" evidence="10">
    <location>
        <begin position="242"/>
        <end position="258"/>
    </location>
</feature>
<feature type="transmembrane region" description="Helical" evidence="10">
    <location>
        <begin position="202"/>
        <end position="221"/>
    </location>
</feature>
<proteinExistence type="inferred from homology"/>
<dbReference type="InterPro" id="IPR004268">
    <property type="entry name" value="MurJ"/>
</dbReference>
<feature type="transmembrane region" description="Helical" evidence="10">
    <location>
        <begin position="174"/>
        <end position="196"/>
    </location>
</feature>
<feature type="transmembrane region" description="Helical" evidence="10">
    <location>
        <begin position="60"/>
        <end position="81"/>
    </location>
</feature>
<evidence type="ECO:0000313" key="11">
    <source>
        <dbReference type="EMBL" id="HDD45095.1"/>
    </source>
</evidence>
<comment type="subcellular location">
    <subcellularLocation>
        <location evidence="1">Cell membrane</location>
        <topology evidence="1">Multi-pass membrane protein</topology>
    </subcellularLocation>
</comment>
<evidence type="ECO:0000256" key="9">
    <source>
        <dbReference type="ARBA" id="ARBA00061532"/>
    </source>
</evidence>
<feature type="transmembrane region" description="Helical" evidence="10">
    <location>
        <begin position="315"/>
        <end position="337"/>
    </location>
</feature>
<protein>
    <submittedName>
        <fullName evidence="11">Murein biosynthesis integral membrane protein MurJ</fullName>
    </submittedName>
</protein>
<keyword evidence="6 10" id="KW-1133">Transmembrane helix</keyword>
<feature type="transmembrane region" description="Helical" evidence="10">
    <location>
        <begin position="143"/>
        <end position="162"/>
    </location>
</feature>